<dbReference type="RefSeq" id="WP_308454816.1">
    <property type="nucleotide sequence ID" value="NZ_JAJEQR010000066.1"/>
</dbReference>
<protein>
    <submittedName>
        <fullName evidence="2">PBECR4 domain-containing protein</fullName>
    </submittedName>
</protein>
<proteinExistence type="predicted"/>
<accession>A0AAE3ECQ5</accession>
<name>A0AAE3ECQ5_9FIRM</name>
<keyword evidence="3" id="KW-1185">Reference proteome</keyword>
<evidence type="ECO:0000259" key="1">
    <source>
        <dbReference type="Pfam" id="PF18813"/>
    </source>
</evidence>
<feature type="domain" description="Phage-Barnase-EndoU-ColicinE5/D-RelE like nuclease 4" evidence="1">
    <location>
        <begin position="17"/>
        <end position="188"/>
    </location>
</feature>
<dbReference type="Pfam" id="PF18813">
    <property type="entry name" value="PBECR4"/>
    <property type="match status" value="1"/>
</dbReference>
<evidence type="ECO:0000313" key="3">
    <source>
        <dbReference type="Proteomes" id="UP001198182"/>
    </source>
</evidence>
<dbReference type="AlphaFoldDB" id="A0AAE3ECQ5"/>
<comment type="caution">
    <text evidence="2">The sequence shown here is derived from an EMBL/GenBank/DDBJ whole genome shotgun (WGS) entry which is preliminary data.</text>
</comment>
<dbReference type="EMBL" id="JAJEQR010000066">
    <property type="protein sequence ID" value="MCC2232409.1"/>
    <property type="molecule type" value="Genomic_DNA"/>
</dbReference>
<reference evidence="2" key="1">
    <citation type="submission" date="2021-10" db="EMBL/GenBank/DDBJ databases">
        <title>Anaerobic single-cell dispensing facilitates the cultivation of human gut bacteria.</title>
        <authorList>
            <person name="Afrizal A."/>
        </authorList>
    </citation>
    <scope>NUCLEOTIDE SEQUENCE</scope>
    <source>
        <strain evidence="2">CLA-AA-H215</strain>
    </source>
</reference>
<evidence type="ECO:0000313" key="2">
    <source>
        <dbReference type="EMBL" id="MCC2232409.1"/>
    </source>
</evidence>
<gene>
    <name evidence="2" type="ORF">LKD81_15650</name>
</gene>
<sequence>MGKKYTKKEAVSIAISAARLYKDNFVGKRLLFVVTDKHKKVSSLEAGFDASNFHHLTGLELTNSAWSHLDFYNFCIDGRLKETDIDFAGKGTTHQKLAVLPFAFKNANLSASMMGNFNNSHPLLYTEKLVGGVKWALGFRDVTGTGDYVPDTLLEGDIRDNIKDSYRIIATYIKGTDESVFSQIIYRAKKIDYDKLKYPDDWGSLPRLEAEDNNSVDNAK</sequence>
<dbReference type="Proteomes" id="UP001198182">
    <property type="component" value="Unassembled WGS sequence"/>
</dbReference>
<dbReference type="InterPro" id="IPR041420">
    <property type="entry name" value="PBECR4"/>
</dbReference>
<organism evidence="2 3">
    <name type="scientific">Hominifimenecus microfluidus</name>
    <dbReference type="NCBI Taxonomy" id="2885348"/>
    <lineage>
        <taxon>Bacteria</taxon>
        <taxon>Bacillati</taxon>
        <taxon>Bacillota</taxon>
        <taxon>Clostridia</taxon>
        <taxon>Lachnospirales</taxon>
        <taxon>Lachnospiraceae</taxon>
        <taxon>Hominifimenecus</taxon>
    </lineage>
</organism>